<evidence type="ECO:0000256" key="1">
    <source>
        <dbReference type="ARBA" id="ARBA00022679"/>
    </source>
</evidence>
<dbReference type="InterPro" id="IPR011611">
    <property type="entry name" value="PfkB_dom"/>
</dbReference>
<dbReference type="GO" id="GO:0016301">
    <property type="term" value="F:kinase activity"/>
    <property type="evidence" value="ECO:0007669"/>
    <property type="project" value="UniProtKB-KW"/>
</dbReference>
<proteinExistence type="predicted"/>
<protein>
    <submittedName>
        <fullName evidence="4">Carbohydrate kinase family protein</fullName>
    </submittedName>
</protein>
<dbReference type="PANTHER" id="PTHR10584:SF166">
    <property type="entry name" value="RIBOKINASE"/>
    <property type="match status" value="1"/>
</dbReference>
<keyword evidence="1" id="KW-0808">Transferase</keyword>
<evidence type="ECO:0000313" key="5">
    <source>
        <dbReference type="Proteomes" id="UP000460221"/>
    </source>
</evidence>
<dbReference type="InterPro" id="IPR029056">
    <property type="entry name" value="Ribokinase-like"/>
</dbReference>
<gene>
    <name evidence="4" type="ORF">GIS00_07515</name>
</gene>
<sequence>MRRWAVRGWGDGSDRRVSDLDVFMQGTVFFDMVLTGLPTLPQPGTEMHAEGMGSCPGGIANLAVAASRLGLRAGLASTFGDDVYGDFLWGTLAEEGVDLSRSRRISDWHSPVTVSLAVHRDRAMVTHGHPSPVPVDELVPSAPEAAAGVVTLGEMDQVWVREAHRKGVKLFGDVGWDPSEQWSTDVLDQLTSLHAFMPNSVEAMAYSRTEDPRAALLHLADLVPVVVVTCGGQGAIGIDSNTGEEEWVPSLPVNAVDATGAGDVFAAAFLLGSLREWPLRNRMAFANLCAALSVQQVGGSLAAPGWGDIIDWISGVRAAAAQGSRAAAVLGHSYEFLDEELTRHQHTSVRRAVATVARFSDA</sequence>
<accession>A0A7K1FI80</accession>
<reference evidence="4 5" key="1">
    <citation type="submission" date="2019-11" db="EMBL/GenBank/DDBJ databases">
        <authorList>
            <person name="Jiang L.-Q."/>
        </authorList>
    </citation>
    <scope>NUCLEOTIDE SEQUENCE [LARGE SCALE GENOMIC DNA]</scope>
    <source>
        <strain evidence="4 5">YIM 132087</strain>
    </source>
</reference>
<feature type="domain" description="Carbohydrate kinase PfkB" evidence="3">
    <location>
        <begin position="47"/>
        <end position="302"/>
    </location>
</feature>
<dbReference type="Proteomes" id="UP000460221">
    <property type="component" value="Unassembled WGS sequence"/>
</dbReference>
<dbReference type="SUPFAM" id="SSF53613">
    <property type="entry name" value="Ribokinase-like"/>
    <property type="match status" value="1"/>
</dbReference>
<dbReference type="Gene3D" id="3.40.1190.20">
    <property type="match status" value="1"/>
</dbReference>
<comment type="caution">
    <text evidence="4">The sequence shown here is derived from an EMBL/GenBank/DDBJ whole genome shotgun (WGS) entry which is preliminary data.</text>
</comment>
<dbReference type="PANTHER" id="PTHR10584">
    <property type="entry name" value="SUGAR KINASE"/>
    <property type="match status" value="1"/>
</dbReference>
<organism evidence="4 5">
    <name type="scientific">Nakamurella alba</name>
    <dbReference type="NCBI Taxonomy" id="2665158"/>
    <lineage>
        <taxon>Bacteria</taxon>
        <taxon>Bacillati</taxon>
        <taxon>Actinomycetota</taxon>
        <taxon>Actinomycetes</taxon>
        <taxon>Nakamurellales</taxon>
        <taxon>Nakamurellaceae</taxon>
        <taxon>Nakamurella</taxon>
    </lineage>
</organism>
<dbReference type="Pfam" id="PF00294">
    <property type="entry name" value="PfkB"/>
    <property type="match status" value="1"/>
</dbReference>
<evidence type="ECO:0000313" key="4">
    <source>
        <dbReference type="EMBL" id="MTD13790.1"/>
    </source>
</evidence>
<dbReference type="EMBL" id="WLYK01000001">
    <property type="protein sequence ID" value="MTD13790.1"/>
    <property type="molecule type" value="Genomic_DNA"/>
</dbReference>
<evidence type="ECO:0000256" key="2">
    <source>
        <dbReference type="ARBA" id="ARBA00022777"/>
    </source>
</evidence>
<keyword evidence="2 4" id="KW-0418">Kinase</keyword>
<name>A0A7K1FI80_9ACTN</name>
<keyword evidence="5" id="KW-1185">Reference proteome</keyword>
<dbReference type="AlphaFoldDB" id="A0A7K1FI80"/>
<evidence type="ECO:0000259" key="3">
    <source>
        <dbReference type="Pfam" id="PF00294"/>
    </source>
</evidence>